<dbReference type="EMBL" id="JAUHJS010000004">
    <property type="protein sequence ID" value="MDN4165528.1"/>
    <property type="molecule type" value="Genomic_DNA"/>
</dbReference>
<dbReference type="Pfam" id="PF02678">
    <property type="entry name" value="Pirin"/>
    <property type="match status" value="1"/>
</dbReference>
<feature type="domain" description="Pirin C-terminal" evidence="4">
    <location>
        <begin position="207"/>
        <end position="309"/>
    </location>
</feature>
<dbReference type="PANTHER" id="PTHR13903">
    <property type="entry name" value="PIRIN-RELATED"/>
    <property type="match status" value="1"/>
</dbReference>
<dbReference type="CDD" id="cd02247">
    <property type="entry name" value="cupin_pirin_C"/>
    <property type="match status" value="1"/>
</dbReference>
<dbReference type="RefSeq" id="WP_320004061.1">
    <property type="nucleotide sequence ID" value="NZ_JAUHJS010000004.1"/>
</dbReference>
<evidence type="ECO:0000256" key="2">
    <source>
        <dbReference type="RuleBase" id="RU003457"/>
    </source>
</evidence>
<keyword evidence="6" id="KW-1185">Reference proteome</keyword>
<sequence>MSSPKIKKIAPLGFPWETQDPFLFCVHHEDFYPKGNEAMGPAVSLSGRALGNDFTIRDGFRMYHGQTVPGFPAHPHRGFETVTIARKGFVDHSDSLGAAGRFGAGDVQWMTAGKGVQHCEMFPLVNKEADNPFEIFQIWLNLPRASKLVEPHFAMLWADTIPTYVHHDAQGLATEVKVIAGKIGEVQAPAPAPNSWAANPANEVGIWTIQMAPNARWTLPLAAKETNRSLYFFKGGTLQVAGQPLALNHTAQVFAHEEVELVNGPEPSQLLLLQGKPLQEPVVQYGPFVMNTREEIQQAMHEFQRTEFGGWPWPSYAHVHPREKGRFARYADGTVVEKK</sequence>
<dbReference type="CDD" id="cd02909">
    <property type="entry name" value="cupin_pirin_N"/>
    <property type="match status" value="1"/>
</dbReference>
<dbReference type="InterPro" id="IPR003829">
    <property type="entry name" value="Pirin_N_dom"/>
</dbReference>
<comment type="caution">
    <text evidence="5">The sequence shown here is derived from an EMBL/GenBank/DDBJ whole genome shotgun (WGS) entry which is preliminary data.</text>
</comment>
<accession>A0ABT8F5F3</accession>
<organism evidence="5 6">
    <name type="scientific">Shiella aurantiaca</name>
    <dbReference type="NCBI Taxonomy" id="3058365"/>
    <lineage>
        <taxon>Bacteria</taxon>
        <taxon>Pseudomonadati</taxon>
        <taxon>Bacteroidota</taxon>
        <taxon>Cytophagia</taxon>
        <taxon>Cytophagales</taxon>
        <taxon>Shiellaceae</taxon>
        <taxon>Shiella</taxon>
    </lineage>
</organism>
<dbReference type="SUPFAM" id="SSF51182">
    <property type="entry name" value="RmlC-like cupins"/>
    <property type="match status" value="1"/>
</dbReference>
<evidence type="ECO:0000313" key="6">
    <source>
        <dbReference type="Proteomes" id="UP001168552"/>
    </source>
</evidence>
<feature type="domain" description="Pirin N-terminal" evidence="3">
    <location>
        <begin position="53"/>
        <end position="140"/>
    </location>
</feature>
<protein>
    <submittedName>
        <fullName evidence="5">Pirin family protein</fullName>
    </submittedName>
</protein>
<evidence type="ECO:0000256" key="1">
    <source>
        <dbReference type="ARBA" id="ARBA00008416"/>
    </source>
</evidence>
<dbReference type="InterPro" id="IPR014710">
    <property type="entry name" value="RmlC-like_jellyroll"/>
</dbReference>
<gene>
    <name evidence="5" type="ORF">QWY31_08450</name>
</gene>
<dbReference type="InterPro" id="IPR012093">
    <property type="entry name" value="Pirin"/>
</dbReference>
<dbReference type="Proteomes" id="UP001168552">
    <property type="component" value="Unassembled WGS sequence"/>
</dbReference>
<evidence type="ECO:0000259" key="3">
    <source>
        <dbReference type="Pfam" id="PF02678"/>
    </source>
</evidence>
<dbReference type="InterPro" id="IPR008778">
    <property type="entry name" value="Pirin_C_dom"/>
</dbReference>
<name>A0ABT8F5F3_9BACT</name>
<reference evidence="5" key="1">
    <citation type="submission" date="2023-06" db="EMBL/GenBank/DDBJ databases">
        <title>Cytophagales bacterium Strain LB-30, isolated from soil.</title>
        <authorList>
            <person name="Liu B."/>
        </authorList>
    </citation>
    <scope>NUCLEOTIDE SEQUENCE</scope>
    <source>
        <strain evidence="5">LB-30</strain>
    </source>
</reference>
<dbReference type="InterPro" id="IPR011051">
    <property type="entry name" value="RmlC_Cupin_sf"/>
</dbReference>
<dbReference type="Gene3D" id="2.60.120.10">
    <property type="entry name" value="Jelly Rolls"/>
    <property type="match status" value="2"/>
</dbReference>
<comment type="similarity">
    <text evidence="1 2">Belongs to the pirin family.</text>
</comment>
<proteinExistence type="inferred from homology"/>
<evidence type="ECO:0000313" key="5">
    <source>
        <dbReference type="EMBL" id="MDN4165528.1"/>
    </source>
</evidence>
<dbReference type="PANTHER" id="PTHR13903:SF8">
    <property type="entry name" value="PIRIN"/>
    <property type="match status" value="1"/>
</dbReference>
<evidence type="ECO:0000259" key="4">
    <source>
        <dbReference type="Pfam" id="PF05726"/>
    </source>
</evidence>
<dbReference type="Pfam" id="PF05726">
    <property type="entry name" value="Pirin_C"/>
    <property type="match status" value="1"/>
</dbReference>